<evidence type="ECO:0000313" key="3">
    <source>
        <dbReference type="Proteomes" id="UP001156140"/>
    </source>
</evidence>
<dbReference type="RefSeq" id="WP_281735918.1">
    <property type="nucleotide sequence ID" value="NZ_JAKETQ010000001.1"/>
</dbReference>
<keyword evidence="3" id="KW-1185">Reference proteome</keyword>
<dbReference type="AlphaFoldDB" id="A0AA41QNG0"/>
<dbReference type="Proteomes" id="UP001156140">
    <property type="component" value="Unassembled WGS sequence"/>
</dbReference>
<name>A0AA41QNG0_9HYPH</name>
<dbReference type="Gene3D" id="3.20.20.190">
    <property type="entry name" value="Phosphatidylinositol (PI) phosphodiesterase"/>
    <property type="match status" value="1"/>
</dbReference>
<dbReference type="PROSITE" id="PS51704">
    <property type="entry name" value="GP_PDE"/>
    <property type="match status" value="1"/>
</dbReference>
<evidence type="ECO:0000313" key="2">
    <source>
        <dbReference type="EMBL" id="MCI0127383.1"/>
    </source>
</evidence>
<dbReference type="SUPFAM" id="SSF51695">
    <property type="entry name" value="PLC-like phosphodiesterases"/>
    <property type="match status" value="1"/>
</dbReference>
<dbReference type="InterPro" id="IPR017946">
    <property type="entry name" value="PLC-like_Pdiesterase_TIM-brl"/>
</dbReference>
<comment type="caution">
    <text evidence="2">The sequence shown here is derived from an EMBL/GenBank/DDBJ whole genome shotgun (WGS) entry which is preliminary data.</text>
</comment>
<reference evidence="2" key="1">
    <citation type="submission" date="2022-03" db="EMBL/GenBank/DDBJ databases">
        <title>The complete genome sequence of a Methyloterrigena soli.</title>
        <authorList>
            <person name="Zi Z."/>
        </authorList>
    </citation>
    <scope>NUCLEOTIDE SEQUENCE</scope>
    <source>
        <strain evidence="2">M48</strain>
    </source>
</reference>
<organism evidence="2 3">
    <name type="scientific">Paradevosia shaoguanensis</name>
    <dbReference type="NCBI Taxonomy" id="1335043"/>
    <lineage>
        <taxon>Bacteria</taxon>
        <taxon>Pseudomonadati</taxon>
        <taxon>Pseudomonadota</taxon>
        <taxon>Alphaproteobacteria</taxon>
        <taxon>Hyphomicrobiales</taxon>
        <taxon>Devosiaceae</taxon>
        <taxon>Paradevosia</taxon>
    </lineage>
</organism>
<dbReference type="Pfam" id="PF03009">
    <property type="entry name" value="GDPD"/>
    <property type="match status" value="1"/>
</dbReference>
<dbReference type="InterPro" id="IPR030395">
    <property type="entry name" value="GP_PDE_dom"/>
</dbReference>
<feature type="domain" description="GP-PDE" evidence="1">
    <location>
        <begin position="7"/>
        <end position="251"/>
    </location>
</feature>
<protein>
    <submittedName>
        <fullName evidence="2">Glycerophosphodiester phosphodiesterase</fullName>
    </submittedName>
</protein>
<proteinExistence type="predicted"/>
<dbReference type="EMBL" id="JALAZD010000001">
    <property type="protein sequence ID" value="MCI0127383.1"/>
    <property type="molecule type" value="Genomic_DNA"/>
</dbReference>
<dbReference type="GO" id="GO:0008081">
    <property type="term" value="F:phosphoric diester hydrolase activity"/>
    <property type="evidence" value="ECO:0007669"/>
    <property type="project" value="InterPro"/>
</dbReference>
<evidence type="ECO:0000259" key="1">
    <source>
        <dbReference type="PROSITE" id="PS51704"/>
    </source>
</evidence>
<dbReference type="GO" id="GO:0006629">
    <property type="term" value="P:lipid metabolic process"/>
    <property type="evidence" value="ECO:0007669"/>
    <property type="project" value="InterPro"/>
</dbReference>
<accession>A0AA41QNG0</accession>
<gene>
    <name evidence="2" type="ORF">ML536_11150</name>
</gene>
<dbReference type="PANTHER" id="PTHR46211:SF1">
    <property type="entry name" value="GLYCEROPHOSPHODIESTER PHOSPHODIESTERASE, CYTOPLASMIC"/>
    <property type="match status" value="1"/>
</dbReference>
<dbReference type="PANTHER" id="PTHR46211">
    <property type="entry name" value="GLYCEROPHOSPHORYL DIESTER PHOSPHODIESTERASE"/>
    <property type="match status" value="1"/>
</dbReference>
<sequence>MSKLVFDRPIAHRGLHDRQAGVIENSRSAFDAAIAGRFAIECDLQLTSDGVPVVFHDDDRLRLQGVEGFVRNATAEEMTSTPLLGAASGDCPQTFDDFLAQVNGRTLLQVELKTQTHENTQRLADAAAKAVKDYKGPLVFESFDPHLIAAVRRAGFDGKVGIITYSYDDPDEDGRLTDSQRFQLRHLIHAPWSRFDFISCYQKSLDLPAVRFFRAMGVPVTAWTIRSANEAREVAGRADQLVFEGFDPDRV</sequence>